<protein>
    <recommendedName>
        <fullName evidence="3">DUF1579 domain-containing protein</fullName>
    </recommendedName>
</protein>
<organism evidence="1 2">
    <name type="scientific">Micromonospora inyonensis</name>
    <dbReference type="NCBI Taxonomy" id="47866"/>
    <lineage>
        <taxon>Bacteria</taxon>
        <taxon>Bacillati</taxon>
        <taxon>Actinomycetota</taxon>
        <taxon>Actinomycetes</taxon>
        <taxon>Micromonosporales</taxon>
        <taxon>Micromonosporaceae</taxon>
        <taxon>Micromonospora</taxon>
    </lineage>
</organism>
<gene>
    <name evidence="1" type="ORF">GA0074694_1195</name>
</gene>
<evidence type="ECO:0000313" key="1">
    <source>
        <dbReference type="EMBL" id="SCL15405.1"/>
    </source>
</evidence>
<evidence type="ECO:0008006" key="3">
    <source>
        <dbReference type="Google" id="ProtNLM"/>
    </source>
</evidence>
<keyword evidence="2" id="KW-1185">Reference proteome</keyword>
<reference evidence="2" key="1">
    <citation type="submission" date="2016-06" db="EMBL/GenBank/DDBJ databases">
        <authorList>
            <person name="Varghese N."/>
        </authorList>
    </citation>
    <scope>NUCLEOTIDE SEQUENCE [LARGE SCALE GENOMIC DNA]</scope>
    <source>
        <strain evidence="2">DSM 46123</strain>
    </source>
</reference>
<dbReference type="Proteomes" id="UP000198906">
    <property type="component" value="Unassembled WGS sequence"/>
</dbReference>
<proteinExistence type="predicted"/>
<accession>A0A1C6RE25</accession>
<name>A0A1C6RE25_9ACTN</name>
<evidence type="ECO:0000313" key="2">
    <source>
        <dbReference type="Proteomes" id="UP000198906"/>
    </source>
</evidence>
<dbReference type="STRING" id="47866.GA0074694_1195"/>
<dbReference type="AlphaFoldDB" id="A0A1C6RE25"/>
<dbReference type="EMBL" id="FMHU01000001">
    <property type="protein sequence ID" value="SCL15405.1"/>
    <property type="molecule type" value="Genomic_DNA"/>
</dbReference>
<sequence length="124" mass="14116">MTSMADFTGRWRIVSMELWDTDAIDLVAPAFIEFDRDRTGRFGFIVVDGWMDCRETTRDGRPCVEFTWEGSDEGDQVTGRGWASLADDGTLDGWIFFHLGDDSGFHAARAEPEPTSTRSRRRSR</sequence>
<dbReference type="RefSeq" id="WP_218105640.1">
    <property type="nucleotide sequence ID" value="NZ_FMHU01000001.1"/>
</dbReference>